<dbReference type="AlphaFoldDB" id="A0A2U8BR75"/>
<dbReference type="RefSeq" id="WP_108672883.1">
    <property type="nucleotide sequence ID" value="NZ_CP025989.1"/>
</dbReference>
<evidence type="ECO:0000313" key="1">
    <source>
        <dbReference type="EMBL" id="AWD32833.1"/>
    </source>
</evidence>
<dbReference type="KEGG" id="fso:Fsol_00017"/>
<gene>
    <name evidence="1" type="ORF">Fsol_00017</name>
</gene>
<reference evidence="1 2" key="1">
    <citation type="journal article" date="2018" name="Genome Biol. Evol.">
        <title>The Genome Sequence of "Candidatus Fokinia solitaria": Insights on Reductive Evolution in Rickettsiales.</title>
        <authorList>
            <person name="Floriano A.M."/>
            <person name="Castelli M."/>
            <person name="Krenek S."/>
            <person name="Berendonk T.U."/>
            <person name="Bazzocchi C."/>
            <person name="Petroni G."/>
            <person name="Sassera D."/>
        </authorList>
    </citation>
    <scope>NUCLEOTIDE SEQUENCE [LARGE SCALE GENOMIC DNA]</scope>
    <source>
        <strain evidence="1">Rio ETE_ALG 3VII</strain>
    </source>
</reference>
<protein>
    <submittedName>
        <fullName evidence="1">Uncharacterized protein</fullName>
    </submittedName>
</protein>
<proteinExistence type="predicted"/>
<organism evidence="1 2">
    <name type="scientific">Candidatus Fokinia solitaria</name>
    <dbReference type="NCBI Taxonomy" id="1802984"/>
    <lineage>
        <taxon>Bacteria</taxon>
        <taxon>Pseudomonadati</taxon>
        <taxon>Pseudomonadota</taxon>
        <taxon>Alphaproteobacteria</taxon>
        <taxon>Rickettsiales</taxon>
        <taxon>Candidatus Midichloriaceae</taxon>
        <taxon>Candidatus Fokinia</taxon>
    </lineage>
</organism>
<name>A0A2U8BR75_9RICK</name>
<dbReference type="Proteomes" id="UP000244519">
    <property type="component" value="Chromosome"/>
</dbReference>
<evidence type="ECO:0000313" key="2">
    <source>
        <dbReference type="Proteomes" id="UP000244519"/>
    </source>
</evidence>
<dbReference type="EMBL" id="CP025989">
    <property type="protein sequence ID" value="AWD32833.1"/>
    <property type="molecule type" value="Genomic_DNA"/>
</dbReference>
<accession>A0A2U8BR75</accession>
<sequence length="222" mass="24707">MCTRYIVLLICGIAINVITLHKEGHAANYVNSIGVSYSKIKSANSEVVTFDYDRIHYLQTIGKFFSYASGGVGAGLCNISSKKVKISWILSTPFSYGYMKKLEEFSVGGYGTITAHHVEYSINSTRRSRTNKAQAISVSAGIKFDYKNILSTQLSYTLFSNAGMNEGLHNDISEDDEVHLAQGDRMAPTQQNMNDEMWDEKNANNILKLVMPSLSLKISFLF</sequence>
<keyword evidence="2" id="KW-1185">Reference proteome</keyword>